<dbReference type="InterPro" id="IPR003736">
    <property type="entry name" value="PAAI_dom"/>
</dbReference>
<organism evidence="4 5">
    <name type="scientific">Intestinimonas massiliensis</name>
    <name type="common">ex Afouda et al. 2020</name>
    <dbReference type="NCBI Taxonomy" id="1673721"/>
    <lineage>
        <taxon>Bacteria</taxon>
        <taxon>Bacillati</taxon>
        <taxon>Bacillota</taxon>
        <taxon>Clostridia</taxon>
        <taxon>Eubacteriales</taxon>
        <taxon>Intestinimonas</taxon>
    </lineage>
</organism>
<dbReference type="CDD" id="cd03443">
    <property type="entry name" value="PaaI_thioesterase"/>
    <property type="match status" value="1"/>
</dbReference>
<keyword evidence="5" id="KW-1185">Reference proteome</keyword>
<dbReference type="Gene3D" id="3.10.129.10">
    <property type="entry name" value="Hotdog Thioesterase"/>
    <property type="match status" value="1"/>
</dbReference>
<keyword evidence="2" id="KW-0378">Hydrolase</keyword>
<dbReference type="NCBIfam" id="TIGR00369">
    <property type="entry name" value="unchar_dom_1"/>
    <property type="match status" value="1"/>
</dbReference>
<dbReference type="InterPro" id="IPR006683">
    <property type="entry name" value="Thioestr_dom"/>
</dbReference>
<comment type="similarity">
    <text evidence="1">Belongs to the thioesterase PaaI family.</text>
</comment>
<dbReference type="InterPro" id="IPR039298">
    <property type="entry name" value="ACOT13"/>
</dbReference>
<reference evidence="4 5" key="1">
    <citation type="submission" date="2022-01" db="EMBL/GenBank/DDBJ databases">
        <title>Collection of gut derived symbiotic bacterial strains cultured from healthy donors.</title>
        <authorList>
            <person name="Lin H."/>
            <person name="Kohout C."/>
            <person name="Waligurski E."/>
            <person name="Pamer E.G."/>
        </authorList>
    </citation>
    <scope>NUCLEOTIDE SEQUENCE [LARGE SCALE GENOMIC DNA]</scope>
    <source>
        <strain evidence="4 5">DFI.3.7</strain>
    </source>
</reference>
<protein>
    <submittedName>
        <fullName evidence="4">PaaI family thioesterase</fullName>
    </submittedName>
</protein>
<accession>A0ABS9M7I8</accession>
<feature type="domain" description="Thioesterase" evidence="3">
    <location>
        <begin position="61"/>
        <end position="138"/>
    </location>
</feature>
<evidence type="ECO:0000313" key="5">
    <source>
        <dbReference type="Proteomes" id="UP001200313"/>
    </source>
</evidence>
<gene>
    <name evidence="4" type="ORF">L0P79_06685</name>
</gene>
<dbReference type="EMBL" id="JAKNJB010000009">
    <property type="protein sequence ID" value="MCG4526762.1"/>
    <property type="molecule type" value="Genomic_DNA"/>
</dbReference>
<dbReference type="PANTHER" id="PTHR21660">
    <property type="entry name" value="THIOESTERASE SUPERFAMILY MEMBER-RELATED"/>
    <property type="match status" value="1"/>
</dbReference>
<sequence>MDSCSKRGVSDGELVRVFNELHYSNGGEPMFDKYNGISIVAAGDGWAEGELEVSRHSLNPHGIVHGGALAALADTVGGAATFAAYRRGCVTVNYSMNFLRPAWGSNRKIRCRAQAVKLGRTLSVFGMSLTDDEGMEVASGNFTFYITGWMKSEEEKEPGAI</sequence>
<name>A0ABS9M7I8_9FIRM</name>
<dbReference type="Proteomes" id="UP001200313">
    <property type="component" value="Unassembled WGS sequence"/>
</dbReference>
<dbReference type="Pfam" id="PF03061">
    <property type="entry name" value="4HBT"/>
    <property type="match status" value="1"/>
</dbReference>
<dbReference type="RefSeq" id="WP_238073670.1">
    <property type="nucleotide sequence ID" value="NZ_JAKNJB010000009.1"/>
</dbReference>
<dbReference type="PANTHER" id="PTHR21660:SF1">
    <property type="entry name" value="ACYL-COENZYME A THIOESTERASE 13"/>
    <property type="match status" value="1"/>
</dbReference>
<evidence type="ECO:0000313" key="4">
    <source>
        <dbReference type="EMBL" id="MCG4526762.1"/>
    </source>
</evidence>
<dbReference type="SUPFAM" id="SSF54637">
    <property type="entry name" value="Thioesterase/thiol ester dehydrase-isomerase"/>
    <property type="match status" value="1"/>
</dbReference>
<evidence type="ECO:0000256" key="1">
    <source>
        <dbReference type="ARBA" id="ARBA00008324"/>
    </source>
</evidence>
<evidence type="ECO:0000259" key="3">
    <source>
        <dbReference type="Pfam" id="PF03061"/>
    </source>
</evidence>
<proteinExistence type="inferred from homology"/>
<comment type="caution">
    <text evidence="4">The sequence shown here is derived from an EMBL/GenBank/DDBJ whole genome shotgun (WGS) entry which is preliminary data.</text>
</comment>
<dbReference type="InterPro" id="IPR029069">
    <property type="entry name" value="HotDog_dom_sf"/>
</dbReference>
<evidence type="ECO:0000256" key="2">
    <source>
        <dbReference type="ARBA" id="ARBA00022801"/>
    </source>
</evidence>